<dbReference type="VEuPathDB" id="TriTrypDB:TcYC6_0048340"/>
<gene>
    <name evidence="1" type="ORF">C4B63_25g116</name>
</gene>
<dbReference type="VEuPathDB" id="TriTrypDB:TcG_07325"/>
<protein>
    <recommendedName>
        <fullName evidence="3">Methyltransferase</fullName>
    </recommendedName>
</protein>
<accession>A0A2V2VK25</accession>
<dbReference type="SUPFAM" id="SSF53335">
    <property type="entry name" value="S-adenosyl-L-methionine-dependent methyltransferases"/>
    <property type="match status" value="2"/>
</dbReference>
<dbReference type="VEuPathDB" id="TriTrypDB:TcCL_NonESM02427"/>
<evidence type="ECO:0008006" key="3">
    <source>
        <dbReference type="Google" id="ProtNLM"/>
    </source>
</evidence>
<dbReference type="VEuPathDB" id="TriTrypDB:ECC02_001560"/>
<sequence>MLRWVVKEVESPYGNVATVHWAVDDGDDDNVEAATDALDASLQQQLEDAEDQLGAVLWNSNAVALRYLHEHVLRDKASAYRVVELGAGVGCLGIALAMAGARVVITDLKELLPLMQKNIEMNAARIRLRSNGQGSCTALALRWGPPPRLKKRMKKQQEDEISLGSTPKETWSYAGPSPSFLALQQELDRVDMVVLCDALYGNARDWPQLLYTLSEILAANPSCEVINFCEQRVKNVEGDFLRLLQQENSKSVASDAEDGKENEEESLESALTRMRGAYEWWSATEVVREGTSDLGMTVCATRIRWVPRRKRQKLVSSVSASTSPLTAVVGASECDEGLRGKRRRTKL</sequence>
<dbReference type="Proteomes" id="UP000246121">
    <property type="component" value="Unassembled WGS sequence"/>
</dbReference>
<dbReference type="AlphaFoldDB" id="A0A2V2VK25"/>
<name>A0A2V2VK25_TRYCR</name>
<dbReference type="VEuPathDB" id="TriTrypDB:C3747_23g104"/>
<dbReference type="Pfam" id="PF10294">
    <property type="entry name" value="Methyltransf_16"/>
    <property type="match status" value="1"/>
</dbReference>
<dbReference type="VEuPathDB" id="TriTrypDB:Tc_MARK_7707"/>
<dbReference type="PANTHER" id="PTHR14614">
    <property type="entry name" value="HEPATOCELLULAR CARCINOMA-ASSOCIATED ANTIGEN"/>
    <property type="match status" value="1"/>
</dbReference>
<dbReference type="InterPro" id="IPR029063">
    <property type="entry name" value="SAM-dependent_MTases_sf"/>
</dbReference>
<dbReference type="VEuPathDB" id="TriTrypDB:TcCLB.508909.50"/>
<evidence type="ECO:0000313" key="1">
    <source>
        <dbReference type="EMBL" id="PWU94723.1"/>
    </source>
</evidence>
<dbReference type="PANTHER" id="PTHR14614:SF97">
    <property type="entry name" value="S-ADENOSYL-L-METHIONINE-DEPENDENT METHYLTRANSFERASES SUPERFAMILY PROTEIN"/>
    <property type="match status" value="1"/>
</dbReference>
<dbReference type="VEuPathDB" id="TriTrypDB:BCY84_16888"/>
<proteinExistence type="predicted"/>
<comment type="caution">
    <text evidence="1">The sequence shown here is derived from an EMBL/GenBank/DDBJ whole genome shotgun (WGS) entry which is preliminary data.</text>
</comment>
<dbReference type="VEuPathDB" id="TriTrypDB:TcBrA4_0135080"/>
<dbReference type="Gene3D" id="3.40.50.150">
    <property type="entry name" value="Vaccinia Virus protein VP39"/>
    <property type="match status" value="1"/>
</dbReference>
<dbReference type="VEuPathDB" id="TriTrypDB:TCSYLVIO_009034"/>
<dbReference type="VEuPathDB" id="TriTrypDB:C4B63_25g116"/>
<dbReference type="EMBL" id="PRFA01000025">
    <property type="protein sequence ID" value="PWU94723.1"/>
    <property type="molecule type" value="Genomic_DNA"/>
</dbReference>
<reference evidence="1 2" key="1">
    <citation type="journal article" date="2018" name="Microb. Genom.">
        <title>Expanding an expanded genome: long-read sequencing of Trypanosoma cruzi.</title>
        <authorList>
            <person name="Berna L."/>
            <person name="Rodriguez M."/>
            <person name="Chiribao M.L."/>
            <person name="Parodi-Talice A."/>
            <person name="Pita S."/>
            <person name="Rijo G."/>
            <person name="Alvarez-Valin F."/>
            <person name="Robello C."/>
        </authorList>
    </citation>
    <scope>NUCLEOTIDE SEQUENCE [LARGE SCALE GENOMIC DNA]</scope>
    <source>
        <strain evidence="1 2">Dm28c</strain>
    </source>
</reference>
<organism evidence="1 2">
    <name type="scientific">Trypanosoma cruzi</name>
    <dbReference type="NCBI Taxonomy" id="5693"/>
    <lineage>
        <taxon>Eukaryota</taxon>
        <taxon>Discoba</taxon>
        <taxon>Euglenozoa</taxon>
        <taxon>Kinetoplastea</taxon>
        <taxon>Metakinetoplastina</taxon>
        <taxon>Trypanosomatida</taxon>
        <taxon>Trypanosomatidae</taxon>
        <taxon>Trypanosoma</taxon>
        <taxon>Schizotrypanum</taxon>
    </lineage>
</organism>
<dbReference type="OrthoDB" id="413520at2759"/>
<dbReference type="VEuPathDB" id="TriTrypDB:TcCLB.506519.100"/>
<dbReference type="InterPro" id="IPR019410">
    <property type="entry name" value="Methyltransf_16"/>
</dbReference>
<evidence type="ECO:0000313" key="2">
    <source>
        <dbReference type="Proteomes" id="UP000246121"/>
    </source>
</evidence>